<evidence type="ECO:0000313" key="2">
    <source>
        <dbReference type="Proteomes" id="UP000299102"/>
    </source>
</evidence>
<dbReference type="Proteomes" id="UP000299102">
    <property type="component" value="Unassembled WGS sequence"/>
</dbReference>
<organism evidence="1 2">
    <name type="scientific">Eumeta variegata</name>
    <name type="common">Bagworm moth</name>
    <name type="synonym">Eumeta japonica</name>
    <dbReference type="NCBI Taxonomy" id="151549"/>
    <lineage>
        <taxon>Eukaryota</taxon>
        <taxon>Metazoa</taxon>
        <taxon>Ecdysozoa</taxon>
        <taxon>Arthropoda</taxon>
        <taxon>Hexapoda</taxon>
        <taxon>Insecta</taxon>
        <taxon>Pterygota</taxon>
        <taxon>Neoptera</taxon>
        <taxon>Endopterygota</taxon>
        <taxon>Lepidoptera</taxon>
        <taxon>Glossata</taxon>
        <taxon>Ditrysia</taxon>
        <taxon>Tineoidea</taxon>
        <taxon>Psychidae</taxon>
        <taxon>Oiketicinae</taxon>
        <taxon>Eumeta</taxon>
    </lineage>
</organism>
<name>A0A4C1X4W4_EUMVA</name>
<evidence type="ECO:0000313" key="1">
    <source>
        <dbReference type="EMBL" id="GBP57337.1"/>
    </source>
</evidence>
<accession>A0A4C1X4W4</accession>
<protein>
    <submittedName>
        <fullName evidence="1">Uncharacterized protein</fullName>
    </submittedName>
</protein>
<dbReference type="EMBL" id="BGZK01000714">
    <property type="protein sequence ID" value="GBP57337.1"/>
    <property type="molecule type" value="Genomic_DNA"/>
</dbReference>
<gene>
    <name evidence="1" type="ORF">EVAR_27365_1</name>
</gene>
<proteinExistence type="predicted"/>
<dbReference type="AlphaFoldDB" id="A0A4C1X4W4"/>
<keyword evidence="2" id="KW-1185">Reference proteome</keyword>
<sequence length="81" mass="9536">MRARGQELGGPPKCRSAQTLYTQRPRLCVPKGKVKGKEVDHRKRWDDDIREVAGAMWNRVPQDRSEWKRLEEAFADWQTDL</sequence>
<reference evidence="1 2" key="1">
    <citation type="journal article" date="2019" name="Commun. Biol.">
        <title>The bagworm genome reveals a unique fibroin gene that provides high tensile strength.</title>
        <authorList>
            <person name="Kono N."/>
            <person name="Nakamura H."/>
            <person name="Ohtoshi R."/>
            <person name="Tomita M."/>
            <person name="Numata K."/>
            <person name="Arakawa K."/>
        </authorList>
    </citation>
    <scope>NUCLEOTIDE SEQUENCE [LARGE SCALE GENOMIC DNA]</scope>
</reference>
<dbReference type="OrthoDB" id="8193815at2759"/>
<comment type="caution">
    <text evidence="1">The sequence shown here is derived from an EMBL/GenBank/DDBJ whole genome shotgun (WGS) entry which is preliminary data.</text>
</comment>